<comment type="caution">
    <text evidence="2">The sequence shown here is derived from an EMBL/GenBank/DDBJ whole genome shotgun (WGS) entry which is preliminary data.</text>
</comment>
<evidence type="ECO:0000313" key="3">
    <source>
        <dbReference type="Proteomes" id="UP000325081"/>
    </source>
</evidence>
<reference evidence="3" key="1">
    <citation type="journal article" date="2019" name="Curr. Biol.">
        <title>Genome Sequence of Striga asiatica Provides Insight into the Evolution of Plant Parasitism.</title>
        <authorList>
            <person name="Yoshida S."/>
            <person name="Kim S."/>
            <person name="Wafula E.K."/>
            <person name="Tanskanen J."/>
            <person name="Kim Y.M."/>
            <person name="Honaas L."/>
            <person name="Yang Z."/>
            <person name="Spallek T."/>
            <person name="Conn C.E."/>
            <person name="Ichihashi Y."/>
            <person name="Cheong K."/>
            <person name="Cui S."/>
            <person name="Der J.P."/>
            <person name="Gundlach H."/>
            <person name="Jiao Y."/>
            <person name="Hori C."/>
            <person name="Ishida J.K."/>
            <person name="Kasahara H."/>
            <person name="Kiba T."/>
            <person name="Kim M.S."/>
            <person name="Koo N."/>
            <person name="Laohavisit A."/>
            <person name="Lee Y.H."/>
            <person name="Lumba S."/>
            <person name="McCourt P."/>
            <person name="Mortimer J.C."/>
            <person name="Mutuku J.M."/>
            <person name="Nomura T."/>
            <person name="Sasaki-Sekimoto Y."/>
            <person name="Seto Y."/>
            <person name="Wang Y."/>
            <person name="Wakatake T."/>
            <person name="Sakakibara H."/>
            <person name="Demura T."/>
            <person name="Yamaguchi S."/>
            <person name="Yoneyama K."/>
            <person name="Manabe R.I."/>
            <person name="Nelson D.C."/>
            <person name="Schulman A.H."/>
            <person name="Timko M.P."/>
            <person name="dePamphilis C.W."/>
            <person name="Choi D."/>
            <person name="Shirasu K."/>
        </authorList>
    </citation>
    <scope>NUCLEOTIDE SEQUENCE [LARGE SCALE GENOMIC DNA]</scope>
    <source>
        <strain evidence="3">cv. UVA1</strain>
    </source>
</reference>
<accession>A0A5A7Q8B3</accession>
<proteinExistence type="predicted"/>
<feature type="compositionally biased region" description="Polar residues" evidence="1">
    <location>
        <begin position="265"/>
        <end position="284"/>
    </location>
</feature>
<dbReference type="EMBL" id="BKCP01005949">
    <property type="protein sequence ID" value="GER40627.1"/>
    <property type="molecule type" value="Genomic_DNA"/>
</dbReference>
<gene>
    <name evidence="2" type="ORF">STAS_17307</name>
</gene>
<organism evidence="2 3">
    <name type="scientific">Striga asiatica</name>
    <name type="common">Asiatic witchweed</name>
    <name type="synonym">Buchnera asiatica</name>
    <dbReference type="NCBI Taxonomy" id="4170"/>
    <lineage>
        <taxon>Eukaryota</taxon>
        <taxon>Viridiplantae</taxon>
        <taxon>Streptophyta</taxon>
        <taxon>Embryophyta</taxon>
        <taxon>Tracheophyta</taxon>
        <taxon>Spermatophyta</taxon>
        <taxon>Magnoliopsida</taxon>
        <taxon>eudicotyledons</taxon>
        <taxon>Gunneridae</taxon>
        <taxon>Pentapetalae</taxon>
        <taxon>asterids</taxon>
        <taxon>lamiids</taxon>
        <taxon>Lamiales</taxon>
        <taxon>Orobanchaceae</taxon>
        <taxon>Buchnereae</taxon>
        <taxon>Striga</taxon>
    </lineage>
</organism>
<protein>
    <submittedName>
        <fullName evidence="2">Uncharacterized protein</fullName>
    </submittedName>
</protein>
<feature type="compositionally biased region" description="Low complexity" evidence="1">
    <location>
        <begin position="215"/>
        <end position="251"/>
    </location>
</feature>
<dbReference type="AlphaFoldDB" id="A0A5A7Q8B3"/>
<feature type="region of interest" description="Disordered" evidence="1">
    <location>
        <begin position="176"/>
        <end position="295"/>
    </location>
</feature>
<feature type="compositionally biased region" description="Polar residues" evidence="1">
    <location>
        <begin position="176"/>
        <end position="194"/>
    </location>
</feature>
<dbReference type="Proteomes" id="UP000325081">
    <property type="component" value="Unassembled WGS sequence"/>
</dbReference>
<sequence length="295" mass="31230">MLARSFGRDEMAASKVVKRLLASSQLLTTRARCTPSRIVKIGPYVTERLASLKWGSPPVGDKRWRCPVNSRAPPTSGGDFRVLVFGLPPQKVEQGQKCGNDAIRRMRCKIDYKVTLSRHRSFASLGLPLEPTISKPISYNPSKPQPTPSILPSRPNQPNKLTQTHPNTHLITAQTQPISPNLNHQPTSATSGHLKNNPPAHSPLNLLDAPPPPASTSATTLLPPASATTSSPTGGLSTGTGPLPSSGCTPSNGILGRGPVFQMGKHTNGTTLLETFGPTSSAVSGSPHPFGESSK</sequence>
<feature type="compositionally biased region" description="Polar residues" evidence="1">
    <location>
        <begin position="150"/>
        <end position="164"/>
    </location>
</feature>
<feature type="non-terminal residue" evidence="2">
    <location>
        <position position="295"/>
    </location>
</feature>
<name>A0A5A7Q8B3_STRAF</name>
<evidence type="ECO:0000313" key="2">
    <source>
        <dbReference type="EMBL" id="GER40627.1"/>
    </source>
</evidence>
<feature type="region of interest" description="Disordered" evidence="1">
    <location>
        <begin position="133"/>
        <end position="164"/>
    </location>
</feature>
<evidence type="ECO:0000256" key="1">
    <source>
        <dbReference type="SAM" id="MobiDB-lite"/>
    </source>
</evidence>
<keyword evidence="3" id="KW-1185">Reference proteome</keyword>